<evidence type="ECO:0008006" key="3">
    <source>
        <dbReference type="Google" id="ProtNLM"/>
    </source>
</evidence>
<dbReference type="PANTHER" id="PTHR47199:SF2">
    <property type="entry name" value="PHOTOSYSTEM II STABILITY_ASSEMBLY FACTOR HCF136, CHLOROPLASTIC"/>
    <property type="match status" value="1"/>
</dbReference>
<dbReference type="CDD" id="cd15482">
    <property type="entry name" value="Sialidase_non-viral"/>
    <property type="match status" value="1"/>
</dbReference>
<reference evidence="2" key="1">
    <citation type="submission" date="2017-02" db="EMBL/GenBank/DDBJ databases">
        <authorList>
            <person name="Varghese N."/>
            <person name="Submissions S."/>
        </authorList>
    </citation>
    <scope>NUCLEOTIDE SEQUENCE [LARGE SCALE GENOMIC DNA]</scope>
    <source>
        <strain evidence="2">DSM 22270</strain>
    </source>
</reference>
<dbReference type="EMBL" id="FUZA01000010">
    <property type="protein sequence ID" value="SKC18125.1"/>
    <property type="molecule type" value="Genomic_DNA"/>
</dbReference>
<dbReference type="RefSeq" id="WP_229208573.1">
    <property type="nucleotide sequence ID" value="NZ_FUZA01000010.1"/>
</dbReference>
<proteinExistence type="predicted"/>
<organism evidence="1 2">
    <name type="scientific">Dyadobacter psychrophilus</name>
    <dbReference type="NCBI Taxonomy" id="651661"/>
    <lineage>
        <taxon>Bacteria</taxon>
        <taxon>Pseudomonadati</taxon>
        <taxon>Bacteroidota</taxon>
        <taxon>Cytophagia</taxon>
        <taxon>Cytophagales</taxon>
        <taxon>Spirosomataceae</taxon>
        <taxon>Dyadobacter</taxon>
    </lineage>
</organism>
<keyword evidence="2" id="KW-1185">Reference proteome</keyword>
<dbReference type="STRING" id="651661.SAMN05660293_05262"/>
<dbReference type="Proteomes" id="UP000190897">
    <property type="component" value="Unassembled WGS sequence"/>
</dbReference>
<dbReference type="AlphaFoldDB" id="A0A1T5HBN7"/>
<sequence length="375" mass="40777">MPSSIKHYKRLTWIVILLAPQLVSAQWKVIDIKASIHMRAVHAVSPTTCWIGGSRGTVLKTINGGKKWLTSKVSGGDSLDFRDIHAFSKDVAVAMSAGEAQKDKAKIYRTEDGGLSWSLVYQTTQNGVFLDGIDFWDKDRGICLGDPINGRLFILTTEDGGKNWQELPFEKRPVAEPGEACFAASGTSIHVAGKSKVYIGTGGSKMARVFRSEDYGRSWEVSATPLPAGPTSGIFGLRFWSKKSGIAVGGDYKKTTDSTQNVLITRDGGVTWELAGMTKPTGLKESVVLYHKTDAVWNGESELRSDDYALIASGPSGNSYSPDWGKTWRELGKEGFHAMSFAGNVGYGVGANGLIGKLEKFSTKKKKRKLILVDQ</sequence>
<dbReference type="SUPFAM" id="SSF110296">
    <property type="entry name" value="Oligoxyloglucan reducing end-specific cellobiohydrolase"/>
    <property type="match status" value="1"/>
</dbReference>
<evidence type="ECO:0000313" key="2">
    <source>
        <dbReference type="Proteomes" id="UP000190897"/>
    </source>
</evidence>
<protein>
    <recommendedName>
        <fullName evidence="3">Photosynthesis system II assembly factor Ycf48/Hcf136-like domain-containing protein</fullName>
    </recommendedName>
</protein>
<name>A0A1T5HBN7_9BACT</name>
<dbReference type="InterPro" id="IPR015943">
    <property type="entry name" value="WD40/YVTN_repeat-like_dom_sf"/>
</dbReference>
<gene>
    <name evidence="1" type="ORF">SAMN05660293_05262</name>
</gene>
<dbReference type="Gene3D" id="2.130.10.10">
    <property type="entry name" value="YVTN repeat-like/Quinoprotein amine dehydrogenase"/>
    <property type="match status" value="2"/>
</dbReference>
<evidence type="ECO:0000313" key="1">
    <source>
        <dbReference type="EMBL" id="SKC18125.1"/>
    </source>
</evidence>
<dbReference type="PANTHER" id="PTHR47199">
    <property type="entry name" value="PHOTOSYSTEM II STABILITY/ASSEMBLY FACTOR HCF136, CHLOROPLASTIC"/>
    <property type="match status" value="1"/>
</dbReference>
<accession>A0A1T5HBN7</accession>